<dbReference type="GO" id="GO:0008270">
    <property type="term" value="F:zinc ion binding"/>
    <property type="evidence" value="ECO:0007669"/>
    <property type="project" value="UniProtKB-KW"/>
</dbReference>
<dbReference type="GO" id="GO:0005634">
    <property type="term" value="C:nucleus"/>
    <property type="evidence" value="ECO:0007669"/>
    <property type="project" value="UniProtKB-SubCell"/>
</dbReference>
<dbReference type="Proteomes" id="UP001161247">
    <property type="component" value="Chromosome 2"/>
</dbReference>
<dbReference type="GO" id="GO:0016567">
    <property type="term" value="P:protein ubiquitination"/>
    <property type="evidence" value="ECO:0007669"/>
    <property type="project" value="InterPro"/>
</dbReference>
<protein>
    <submittedName>
        <fullName evidence="6">OLC1v1031709C1</fullName>
    </submittedName>
</protein>
<proteinExistence type="predicted"/>
<reference evidence="6" key="1">
    <citation type="submission" date="2023-03" db="EMBL/GenBank/DDBJ databases">
        <authorList>
            <person name="Julca I."/>
        </authorList>
    </citation>
    <scope>NUCLEOTIDE SEQUENCE</scope>
</reference>
<dbReference type="InterPro" id="IPR012438">
    <property type="entry name" value="DUF1639"/>
</dbReference>
<feature type="compositionally biased region" description="Basic residues" evidence="4">
    <location>
        <begin position="10"/>
        <end position="19"/>
    </location>
</feature>
<feature type="region of interest" description="Disordered" evidence="4">
    <location>
        <begin position="1094"/>
        <end position="1171"/>
    </location>
</feature>
<feature type="compositionally biased region" description="Low complexity" evidence="4">
    <location>
        <begin position="132"/>
        <end position="143"/>
    </location>
</feature>
<keyword evidence="2" id="KW-0539">Nucleus</keyword>
<evidence type="ECO:0000259" key="5">
    <source>
        <dbReference type="PROSITE" id="PS50089"/>
    </source>
</evidence>
<feature type="compositionally biased region" description="Polar residues" evidence="4">
    <location>
        <begin position="236"/>
        <end position="246"/>
    </location>
</feature>
<name>A0AAV1CM06_OLDCO</name>
<evidence type="ECO:0000256" key="2">
    <source>
        <dbReference type="ARBA" id="ARBA00023242"/>
    </source>
</evidence>
<evidence type="ECO:0000313" key="6">
    <source>
        <dbReference type="EMBL" id="CAI9095713.1"/>
    </source>
</evidence>
<dbReference type="PANTHER" id="PTHR47358:SF2">
    <property type="entry name" value="E3 UBIQUITIN-PROTEIN LIGASE HOS1"/>
    <property type="match status" value="1"/>
</dbReference>
<dbReference type="Pfam" id="PF13934">
    <property type="entry name" value="ELYS"/>
    <property type="match status" value="1"/>
</dbReference>
<dbReference type="GO" id="GO:0004842">
    <property type="term" value="F:ubiquitin-protein transferase activity"/>
    <property type="evidence" value="ECO:0007669"/>
    <property type="project" value="InterPro"/>
</dbReference>
<keyword evidence="3" id="KW-0862">Zinc</keyword>
<dbReference type="AlphaFoldDB" id="A0AAV1CM06"/>
<keyword evidence="7" id="KW-1185">Reference proteome</keyword>
<feature type="compositionally biased region" description="Basic and acidic residues" evidence="4">
    <location>
        <begin position="56"/>
        <end position="68"/>
    </location>
</feature>
<feature type="region of interest" description="Disordered" evidence="4">
    <location>
        <begin position="55"/>
        <end position="165"/>
    </location>
</feature>
<feature type="compositionally biased region" description="Gly residues" evidence="4">
    <location>
        <begin position="149"/>
        <end position="158"/>
    </location>
</feature>
<dbReference type="PROSITE" id="PS50089">
    <property type="entry name" value="ZF_RING_2"/>
    <property type="match status" value="1"/>
</dbReference>
<dbReference type="Pfam" id="PF07797">
    <property type="entry name" value="DUF1639"/>
    <property type="match status" value="1"/>
</dbReference>
<evidence type="ECO:0000256" key="3">
    <source>
        <dbReference type="PROSITE-ProRule" id="PRU00175"/>
    </source>
</evidence>
<evidence type="ECO:0000256" key="1">
    <source>
        <dbReference type="ARBA" id="ARBA00004123"/>
    </source>
</evidence>
<dbReference type="InterPro" id="IPR044718">
    <property type="entry name" value="HOS1"/>
</dbReference>
<sequence>MTTAQEDHYHRRHHHHHHQPPTFIASSMATAPGIKLHNLSLPNLSWAHKSHNHRHLAADHGRVEKDDVGLGGGGDDKEEERNEVRQWNLRPRRVATLPPPTTSSGVEKFHDSKTVPSRKIIDDAASGSMLMKSSNNNNNNKSSATRVGALGGGSGGGHGSERQRKVVERRKLWISLSKEEIDEDVYALTGSRPRRPKKRPRTVQKLLDNVFPALYLVGMSAESYKGHDPQKRFGDASSNGGATVSNRLPVPHRQPNYTCKKVQEALKHLASIDPLELCNAAKVEYCRATRDLRSCGRYVKSVLKSCGHASLCEECSQRCDVCPICRIPLPKDGDRLHLRLYNECIEACLISRRCDDGLQDKEDGEKELLPDVQRLYSLFDVALENNLSSLICHYVTDVCMDESAVSNDPVVAFLLDEKVVKDWCKRTYKIILTELQEIYKLTVEELKGSLSLLLRFSVKLAGLANVLDVLESSFNGFASAKLNDLYHLQEKILKTKQHMEVVIWCARHNFLEDVRSRHTNIASWRSNFRERKSSAMKRAWPDLVINNATQSSGDNATLFIEEALANIDTEVGHTDDDGEEFPIAVLQQDNGSLFLRSKLEGLAGLYPFESLRAAIDLLFLCGSSDMVVPKQAIFLYYLYDWHWTLPEDKWREIVDDFAATFSITRHSLLESFVFYLLDDHTDEALQEACRLLPEISGPTVHPKVAQVLLERQNPDAALMVLRWSGRDEPRLVSLEEAVTTVRVRVECGLLTEAFMYQRSVCMKVKEHKSRDDSFQQASGETGYACWTWVQWVEALVTEICCLCIRRNLVDRMIELPWNFDEEKHLHKCLLDFAMDDPSSNIGSLLVVFYLQRYRYIEAYEVHDKLISLEQDIVSDEQVSMRMRSISHWRSTLVEKSIELLPDVLQRQLKSGKLPETVVPHSGEGCFPEQSIDAIRKEPPLTSLLLPPVDSSIDNAMDDVMPSPRDLLLNTSSKVAGSIFNHYNDHGNSGASVSRVGLFGEAEKPDGSIRKNFNFDISSTARHSSPSGTSPIRGVNSNISRKDRIMHLQNGSLNKTHNQNVYSHKVAAKPATPSRSNHGLFADFGQDSAMLGSIGSLTTKPDMPQIPFTNDSMDISWSHDDGGVSVEKANSNGGPRWRSDDSSDDDGRQNPVTAATHTRKKRGFRRDRLSRR</sequence>
<comment type="subcellular location">
    <subcellularLocation>
        <location evidence="1">Nucleus</location>
    </subcellularLocation>
</comment>
<dbReference type="InterPro" id="IPR001841">
    <property type="entry name" value="Znf_RING"/>
</dbReference>
<feature type="region of interest" description="Disordered" evidence="4">
    <location>
        <begin position="226"/>
        <end position="247"/>
    </location>
</feature>
<feature type="compositionally biased region" description="Basic and acidic residues" evidence="4">
    <location>
        <begin position="1136"/>
        <end position="1147"/>
    </location>
</feature>
<feature type="region of interest" description="Disordered" evidence="4">
    <location>
        <begin position="1"/>
        <end position="20"/>
    </location>
</feature>
<feature type="domain" description="RING-type" evidence="5">
    <location>
        <begin position="295"/>
        <end position="326"/>
    </location>
</feature>
<evidence type="ECO:0000256" key="4">
    <source>
        <dbReference type="SAM" id="MobiDB-lite"/>
    </source>
</evidence>
<dbReference type="InterPro" id="IPR025151">
    <property type="entry name" value="ELYS_dom"/>
</dbReference>
<dbReference type="PANTHER" id="PTHR47358">
    <property type="entry name" value="E3 UBIQUITIN-PROTEIN LIGASE HOS1"/>
    <property type="match status" value="1"/>
</dbReference>
<keyword evidence="3" id="KW-0479">Metal-binding</keyword>
<organism evidence="6 7">
    <name type="scientific">Oldenlandia corymbosa var. corymbosa</name>
    <dbReference type="NCBI Taxonomy" id="529605"/>
    <lineage>
        <taxon>Eukaryota</taxon>
        <taxon>Viridiplantae</taxon>
        <taxon>Streptophyta</taxon>
        <taxon>Embryophyta</taxon>
        <taxon>Tracheophyta</taxon>
        <taxon>Spermatophyta</taxon>
        <taxon>Magnoliopsida</taxon>
        <taxon>eudicotyledons</taxon>
        <taxon>Gunneridae</taxon>
        <taxon>Pentapetalae</taxon>
        <taxon>asterids</taxon>
        <taxon>lamiids</taxon>
        <taxon>Gentianales</taxon>
        <taxon>Rubiaceae</taxon>
        <taxon>Rubioideae</taxon>
        <taxon>Spermacoceae</taxon>
        <taxon>Hedyotis-Oldenlandia complex</taxon>
        <taxon>Oldenlandia</taxon>
    </lineage>
</organism>
<dbReference type="EMBL" id="OX459119">
    <property type="protein sequence ID" value="CAI9095713.1"/>
    <property type="molecule type" value="Genomic_DNA"/>
</dbReference>
<keyword evidence="3" id="KW-0863">Zinc-finger</keyword>
<feature type="compositionally biased region" description="Basic residues" evidence="4">
    <location>
        <begin position="1156"/>
        <end position="1171"/>
    </location>
</feature>
<evidence type="ECO:0000313" key="7">
    <source>
        <dbReference type="Proteomes" id="UP001161247"/>
    </source>
</evidence>
<accession>A0AAV1CM06</accession>
<gene>
    <name evidence="6" type="ORF">OLC1_LOCUS6623</name>
</gene>